<evidence type="ECO:0000313" key="10">
    <source>
        <dbReference type="EMBL" id="KAK2143608.1"/>
    </source>
</evidence>
<feature type="domain" description="C2H2-type" evidence="9">
    <location>
        <begin position="864"/>
        <end position="887"/>
    </location>
</feature>
<evidence type="ECO:0000256" key="4">
    <source>
        <dbReference type="ARBA" id="ARBA00022771"/>
    </source>
</evidence>
<feature type="region of interest" description="Disordered" evidence="8">
    <location>
        <begin position="746"/>
        <end position="782"/>
    </location>
</feature>
<organism evidence="10 11">
    <name type="scientific">Paralvinella palmiformis</name>
    <dbReference type="NCBI Taxonomy" id="53620"/>
    <lineage>
        <taxon>Eukaryota</taxon>
        <taxon>Metazoa</taxon>
        <taxon>Spiralia</taxon>
        <taxon>Lophotrochozoa</taxon>
        <taxon>Annelida</taxon>
        <taxon>Polychaeta</taxon>
        <taxon>Sedentaria</taxon>
        <taxon>Canalipalpata</taxon>
        <taxon>Terebellida</taxon>
        <taxon>Terebelliformia</taxon>
        <taxon>Alvinellidae</taxon>
        <taxon>Paralvinella</taxon>
    </lineage>
</organism>
<evidence type="ECO:0000256" key="3">
    <source>
        <dbReference type="ARBA" id="ARBA00022737"/>
    </source>
</evidence>
<dbReference type="Proteomes" id="UP001208570">
    <property type="component" value="Unassembled WGS sequence"/>
</dbReference>
<dbReference type="GO" id="GO:0005634">
    <property type="term" value="C:nucleus"/>
    <property type="evidence" value="ECO:0007669"/>
    <property type="project" value="UniProtKB-SubCell"/>
</dbReference>
<evidence type="ECO:0000256" key="8">
    <source>
        <dbReference type="SAM" id="MobiDB-lite"/>
    </source>
</evidence>
<dbReference type="GO" id="GO:0001228">
    <property type="term" value="F:DNA-binding transcription activator activity, RNA polymerase II-specific"/>
    <property type="evidence" value="ECO:0007669"/>
    <property type="project" value="TreeGrafter"/>
</dbReference>
<keyword evidence="11" id="KW-1185">Reference proteome</keyword>
<dbReference type="PANTHER" id="PTHR24376">
    <property type="entry name" value="ZINC FINGER PROTEIN"/>
    <property type="match status" value="1"/>
</dbReference>
<keyword evidence="5" id="KW-0862">Zinc</keyword>
<evidence type="ECO:0000256" key="6">
    <source>
        <dbReference type="ARBA" id="ARBA00023242"/>
    </source>
</evidence>
<evidence type="ECO:0000313" key="11">
    <source>
        <dbReference type="Proteomes" id="UP001208570"/>
    </source>
</evidence>
<feature type="region of interest" description="Disordered" evidence="8">
    <location>
        <begin position="1067"/>
        <end position="1157"/>
    </location>
</feature>
<evidence type="ECO:0000256" key="7">
    <source>
        <dbReference type="PROSITE-ProRule" id="PRU00042"/>
    </source>
</evidence>
<feature type="compositionally biased region" description="Basic and acidic residues" evidence="8">
    <location>
        <begin position="693"/>
        <end position="705"/>
    </location>
</feature>
<keyword evidence="3" id="KW-0677">Repeat</keyword>
<dbReference type="EMBL" id="JAODUP010000826">
    <property type="protein sequence ID" value="KAK2143608.1"/>
    <property type="molecule type" value="Genomic_DNA"/>
</dbReference>
<keyword evidence="4 7" id="KW-0863">Zinc-finger</keyword>
<feature type="domain" description="C2H2-type" evidence="9">
    <location>
        <begin position="629"/>
        <end position="657"/>
    </location>
</feature>
<name>A0AAD9J072_9ANNE</name>
<accession>A0AAD9J072</accession>
<feature type="compositionally biased region" description="Basic and acidic residues" evidence="8">
    <location>
        <begin position="1112"/>
        <end position="1122"/>
    </location>
</feature>
<dbReference type="GO" id="GO:0008270">
    <property type="term" value="F:zinc ion binding"/>
    <property type="evidence" value="ECO:0007669"/>
    <property type="project" value="UniProtKB-KW"/>
</dbReference>
<feature type="compositionally biased region" description="Basic and acidic residues" evidence="8">
    <location>
        <begin position="768"/>
        <end position="782"/>
    </location>
</feature>
<sequence>MAEVLFTAPLYHKVHLSLPWTLFKLAEQISSNDGEIMTMNVTDPNESILCVNIHRKLEAGEEKLIIEVTDPEGLCEQGLVETDDESWRFNMGSVQSPVYLQQENKTLSLHGGLLIKTENQNSIENIVSKMDSEVISHDQIQDSEKDEEEDKVMYISSDHLIQLLESGNLVVKNDQEVVHDAGEPQVMEVKQLLAEESDLIERSELSCLNSRSDDTAVSQRMDVCVQRASDVGSISQGLTIDENSVDRFGAGDGDGMMNESSQLSSMPSESVVVVEHQPMSVSDDHLDHFVILSSGDVPDITDTAAELVKTGDVKWDMDSAEISRASANQIIDLGHVGLKSAEADVDLVTEPKSGPQFGKTIDLASGSSIMVQSPKDIPRIIVDVEAFKCPACVRTFYSMEVLQGHFQRLHRDSTYREADVEKVMVRDAYLCFICRQPFHRFDAVRKHLEVIHKLQMEKRKIARRVVCPLCSSKHSSLRTLRCHLNYKHHSHPQYKETLIAIHTQICLEHKPKQDSRILLQCPFCLINLRFKQFVHHLRIAHQDDPSYEEILKQSKQAMKEQKWKKLHETTKQCKYCHKEFQLTRFYSHLRTVHRTEQSEDHKCPTCGKTFHSKWHLNMHKLTHIEEKNQKCEICGHGFRHIYSLKKHKRTVHLKEYPFPCSRCGKGFHTRALFKSHKCKPKIELQQSDQSPGELRDVQPSKDNHLSQHGSMSHGVATGAVPTPKDVLSLPVHDTGPAVRALALRSVKIQSTPPDKTEPEKSPATSHLMDQKQHTGKSEDTNHLHSQIIDSQDKYRHLDPTTGNQVCNICEKQFKNLMSISAHLRRVHHISRKPIRKYTCSVCGRDFLLQSKLNSHMHTHKDQSIECNQCGRLLRGKYLLEKHIRVVHHRCYEYYCSTCGRGFEKPKCLKEHCCGRQGNNLTHQNRLPTKDEQRVNGWKVEMSADGSGDKTITHINSHCPKSKDACEAMLALSETSVKIGMAEQPNSDHEHCDEKSSSEVICRTVTNDDVESSKLDHIDRNEKHHSEGGDTSKSVCQRTTMIIADNQMDVSSIKTNGVLCSLPAKHNESVPDTNAISHNVMNSSNSQEESTSKKGPSMGDVNSRMRKQPNAKLLHEADSHHLPSDSSVCSQSEKEVVTPKKRSKRMRNQPTWLKAYNS</sequence>
<keyword evidence="6" id="KW-0539">Nucleus</keyword>
<dbReference type="SUPFAM" id="SSF57667">
    <property type="entry name" value="beta-beta-alpha zinc fingers"/>
    <property type="match status" value="2"/>
</dbReference>
<dbReference type="SMART" id="SM00355">
    <property type="entry name" value="ZnF_C2H2"/>
    <property type="match status" value="11"/>
</dbReference>
<dbReference type="Gene3D" id="3.30.160.60">
    <property type="entry name" value="Classic Zinc Finger"/>
    <property type="match status" value="4"/>
</dbReference>
<feature type="domain" description="C2H2-type" evidence="9">
    <location>
        <begin position="893"/>
        <end position="927"/>
    </location>
</feature>
<dbReference type="Pfam" id="PF00096">
    <property type="entry name" value="zf-C2H2"/>
    <property type="match status" value="2"/>
</dbReference>
<dbReference type="InterPro" id="IPR013087">
    <property type="entry name" value="Znf_C2H2_type"/>
</dbReference>
<feature type="domain" description="C2H2-type" evidence="9">
    <location>
        <begin position="429"/>
        <end position="457"/>
    </location>
</feature>
<proteinExistence type="predicted"/>
<feature type="domain" description="C2H2-type" evidence="9">
    <location>
        <begin position="837"/>
        <end position="864"/>
    </location>
</feature>
<dbReference type="GO" id="GO:0000978">
    <property type="term" value="F:RNA polymerase II cis-regulatory region sequence-specific DNA binding"/>
    <property type="evidence" value="ECO:0007669"/>
    <property type="project" value="TreeGrafter"/>
</dbReference>
<evidence type="ECO:0000256" key="5">
    <source>
        <dbReference type="ARBA" id="ARBA00022833"/>
    </source>
</evidence>
<comment type="caution">
    <text evidence="10">The sequence shown here is derived from an EMBL/GenBank/DDBJ whole genome shotgun (WGS) entry which is preliminary data.</text>
</comment>
<feature type="compositionally biased region" description="Basic and acidic residues" evidence="8">
    <location>
        <begin position="1012"/>
        <end position="1029"/>
    </location>
</feature>
<comment type="subcellular location">
    <subcellularLocation>
        <location evidence="1">Nucleus</location>
    </subcellularLocation>
</comment>
<evidence type="ECO:0000256" key="1">
    <source>
        <dbReference type="ARBA" id="ARBA00004123"/>
    </source>
</evidence>
<feature type="domain" description="C2H2-type" evidence="9">
    <location>
        <begin position="804"/>
        <end position="833"/>
    </location>
</feature>
<feature type="region of interest" description="Disordered" evidence="8">
    <location>
        <begin position="683"/>
        <end position="721"/>
    </location>
</feature>
<protein>
    <recommendedName>
        <fullName evidence="9">C2H2-type domain-containing protein</fullName>
    </recommendedName>
</protein>
<dbReference type="PANTHER" id="PTHR24376:SF235">
    <property type="entry name" value="C2H2-TYPE DOMAIN-CONTAINING PROTEIN"/>
    <property type="match status" value="1"/>
</dbReference>
<dbReference type="AlphaFoldDB" id="A0AAD9J072"/>
<feature type="compositionally biased region" description="Polar residues" evidence="8">
    <location>
        <begin position="1147"/>
        <end position="1157"/>
    </location>
</feature>
<feature type="region of interest" description="Disordered" evidence="8">
    <location>
        <begin position="1012"/>
        <end position="1032"/>
    </location>
</feature>
<dbReference type="PROSITE" id="PS50157">
    <property type="entry name" value="ZINC_FINGER_C2H2_2"/>
    <property type="match status" value="9"/>
</dbReference>
<dbReference type="InterPro" id="IPR036236">
    <property type="entry name" value="Znf_C2H2_sf"/>
</dbReference>
<dbReference type="PROSITE" id="PS00028">
    <property type="entry name" value="ZINC_FINGER_C2H2_1"/>
    <property type="match status" value="6"/>
</dbReference>
<keyword evidence="2" id="KW-0479">Metal-binding</keyword>
<reference evidence="10" key="1">
    <citation type="journal article" date="2023" name="Mol. Biol. Evol.">
        <title>Third-Generation Sequencing Reveals the Adaptive Role of the Epigenome in Three Deep-Sea Polychaetes.</title>
        <authorList>
            <person name="Perez M."/>
            <person name="Aroh O."/>
            <person name="Sun Y."/>
            <person name="Lan Y."/>
            <person name="Juniper S.K."/>
            <person name="Young C.R."/>
            <person name="Angers B."/>
            <person name="Qian P.Y."/>
        </authorList>
    </citation>
    <scope>NUCLEOTIDE SEQUENCE</scope>
    <source>
        <strain evidence="10">P08H-3</strain>
    </source>
</reference>
<feature type="compositionally biased region" description="Polar residues" evidence="8">
    <location>
        <begin position="1069"/>
        <end position="1088"/>
    </location>
</feature>
<evidence type="ECO:0000256" key="2">
    <source>
        <dbReference type="ARBA" id="ARBA00022723"/>
    </source>
</evidence>
<evidence type="ECO:0000259" key="9">
    <source>
        <dbReference type="PROSITE" id="PS50157"/>
    </source>
</evidence>
<feature type="domain" description="C2H2-type" evidence="9">
    <location>
        <begin position="601"/>
        <end position="628"/>
    </location>
</feature>
<feature type="domain" description="C2H2-type" evidence="9">
    <location>
        <begin position="387"/>
        <end position="415"/>
    </location>
</feature>
<feature type="domain" description="C2H2-type" evidence="9">
    <location>
        <begin position="658"/>
        <end position="691"/>
    </location>
</feature>
<gene>
    <name evidence="10" type="ORF">LSH36_826g01003</name>
</gene>